<evidence type="ECO:0008006" key="3">
    <source>
        <dbReference type="Google" id="ProtNLM"/>
    </source>
</evidence>
<dbReference type="Gramene" id="AET1Gv20757600.12">
    <property type="protein sequence ID" value="AET1Gv20757600.12"/>
    <property type="gene ID" value="AET1Gv20757600"/>
</dbReference>
<evidence type="ECO:0000313" key="2">
    <source>
        <dbReference type="Proteomes" id="UP000015105"/>
    </source>
</evidence>
<keyword evidence="2" id="KW-1185">Reference proteome</keyword>
<sequence length="135" mass="14831">MGTEISVEGDVYSYGVLLLEMLTGRRPTDPFFNESTNLPNYIEMACPGNLLETMDVNIRCNQEPKATLELFAAPVSKLGLACCRGPDLCARRRRRLPGRDETSPGAMNSLWPLSGVTLLPAARHPIRRQAPVTSS</sequence>
<accession>A0A452ZG55</accession>
<proteinExistence type="predicted"/>
<dbReference type="Proteomes" id="UP000015105">
    <property type="component" value="Chromosome 1D"/>
</dbReference>
<dbReference type="AlphaFoldDB" id="A0A452ZG55"/>
<reference evidence="2" key="1">
    <citation type="journal article" date="2014" name="Science">
        <title>Ancient hybridizations among the ancestral genomes of bread wheat.</title>
        <authorList>
            <consortium name="International Wheat Genome Sequencing Consortium,"/>
            <person name="Marcussen T."/>
            <person name="Sandve S.R."/>
            <person name="Heier L."/>
            <person name="Spannagl M."/>
            <person name="Pfeifer M."/>
            <person name="Jakobsen K.S."/>
            <person name="Wulff B.B."/>
            <person name="Steuernagel B."/>
            <person name="Mayer K.F."/>
            <person name="Olsen O.A."/>
        </authorList>
    </citation>
    <scope>NUCLEOTIDE SEQUENCE [LARGE SCALE GENOMIC DNA]</scope>
    <source>
        <strain evidence="2">cv. AL8/78</strain>
    </source>
</reference>
<dbReference type="InterPro" id="IPR011009">
    <property type="entry name" value="Kinase-like_dom_sf"/>
</dbReference>
<dbReference type="PANTHER" id="PTHR48055:SF55">
    <property type="entry name" value="PROTEIN KINASE DOMAIN-CONTAINING PROTEIN"/>
    <property type="match status" value="1"/>
</dbReference>
<dbReference type="GO" id="GO:0016020">
    <property type="term" value="C:membrane"/>
    <property type="evidence" value="ECO:0007669"/>
    <property type="project" value="TreeGrafter"/>
</dbReference>
<reference evidence="1" key="5">
    <citation type="journal article" date="2021" name="G3 (Bethesda)">
        <title>Aegilops tauschii genome assembly Aet v5.0 features greater sequence contiguity and improved annotation.</title>
        <authorList>
            <person name="Wang L."/>
            <person name="Zhu T."/>
            <person name="Rodriguez J.C."/>
            <person name="Deal K.R."/>
            <person name="Dubcovsky J."/>
            <person name="McGuire P.E."/>
            <person name="Lux T."/>
            <person name="Spannagl M."/>
            <person name="Mayer K.F.X."/>
            <person name="Baldrich P."/>
            <person name="Meyers B.C."/>
            <person name="Huo N."/>
            <person name="Gu Y.Q."/>
            <person name="Zhou H."/>
            <person name="Devos K.M."/>
            <person name="Bennetzen J.L."/>
            <person name="Unver T."/>
            <person name="Budak H."/>
            <person name="Gulick P.J."/>
            <person name="Galiba G."/>
            <person name="Kalapos B."/>
            <person name="Nelson D.R."/>
            <person name="Li P."/>
            <person name="You F.M."/>
            <person name="Luo M.C."/>
            <person name="Dvorak J."/>
        </authorList>
    </citation>
    <scope>NUCLEOTIDE SEQUENCE [LARGE SCALE GENOMIC DNA]</scope>
    <source>
        <strain evidence="1">cv. AL8/78</strain>
    </source>
</reference>
<organism evidence="1 2">
    <name type="scientific">Aegilops tauschii subsp. strangulata</name>
    <name type="common">Goatgrass</name>
    <dbReference type="NCBI Taxonomy" id="200361"/>
    <lineage>
        <taxon>Eukaryota</taxon>
        <taxon>Viridiplantae</taxon>
        <taxon>Streptophyta</taxon>
        <taxon>Embryophyta</taxon>
        <taxon>Tracheophyta</taxon>
        <taxon>Spermatophyta</taxon>
        <taxon>Magnoliopsida</taxon>
        <taxon>Liliopsida</taxon>
        <taxon>Poales</taxon>
        <taxon>Poaceae</taxon>
        <taxon>BOP clade</taxon>
        <taxon>Pooideae</taxon>
        <taxon>Triticodae</taxon>
        <taxon>Triticeae</taxon>
        <taxon>Triticinae</taxon>
        <taxon>Aegilops</taxon>
    </lineage>
</organism>
<evidence type="ECO:0000313" key="1">
    <source>
        <dbReference type="EnsemblPlants" id="AET1Gv20757600.12"/>
    </source>
</evidence>
<protein>
    <recommendedName>
        <fullName evidence="3">Protein kinase domain-containing protein</fullName>
    </recommendedName>
</protein>
<dbReference type="InterPro" id="IPR051564">
    <property type="entry name" value="LRR_receptor-like_kinase"/>
</dbReference>
<reference evidence="1" key="4">
    <citation type="submission" date="2019-03" db="UniProtKB">
        <authorList>
            <consortium name="EnsemblPlants"/>
        </authorList>
    </citation>
    <scope>IDENTIFICATION</scope>
</reference>
<name>A0A452ZG55_AEGTS</name>
<reference evidence="2" key="2">
    <citation type="journal article" date="2017" name="Nat. Plants">
        <title>The Aegilops tauschii genome reveals multiple impacts of transposons.</title>
        <authorList>
            <person name="Zhao G."/>
            <person name="Zou C."/>
            <person name="Li K."/>
            <person name="Wang K."/>
            <person name="Li T."/>
            <person name="Gao L."/>
            <person name="Zhang X."/>
            <person name="Wang H."/>
            <person name="Yang Z."/>
            <person name="Liu X."/>
            <person name="Jiang W."/>
            <person name="Mao L."/>
            <person name="Kong X."/>
            <person name="Jiao Y."/>
            <person name="Jia J."/>
        </authorList>
    </citation>
    <scope>NUCLEOTIDE SEQUENCE [LARGE SCALE GENOMIC DNA]</scope>
    <source>
        <strain evidence="2">cv. AL8/78</strain>
    </source>
</reference>
<dbReference type="PANTHER" id="PTHR48055">
    <property type="entry name" value="LEUCINE-RICH REPEAT RECEPTOR PROTEIN KINASE EMS1"/>
    <property type="match status" value="1"/>
</dbReference>
<dbReference type="EnsemblPlants" id="AET1Gv20757600.12">
    <property type="protein sequence ID" value="AET1Gv20757600.12"/>
    <property type="gene ID" value="AET1Gv20757600"/>
</dbReference>
<dbReference type="Gene3D" id="1.10.510.10">
    <property type="entry name" value="Transferase(Phosphotransferase) domain 1"/>
    <property type="match status" value="1"/>
</dbReference>
<dbReference type="SUPFAM" id="SSF56112">
    <property type="entry name" value="Protein kinase-like (PK-like)"/>
    <property type="match status" value="1"/>
</dbReference>
<reference evidence="1" key="3">
    <citation type="journal article" date="2017" name="Nature">
        <title>Genome sequence of the progenitor of the wheat D genome Aegilops tauschii.</title>
        <authorList>
            <person name="Luo M.C."/>
            <person name="Gu Y.Q."/>
            <person name="Puiu D."/>
            <person name="Wang H."/>
            <person name="Twardziok S.O."/>
            <person name="Deal K.R."/>
            <person name="Huo N."/>
            <person name="Zhu T."/>
            <person name="Wang L."/>
            <person name="Wang Y."/>
            <person name="McGuire P.E."/>
            <person name="Liu S."/>
            <person name="Long H."/>
            <person name="Ramasamy R.K."/>
            <person name="Rodriguez J.C."/>
            <person name="Van S.L."/>
            <person name="Yuan L."/>
            <person name="Wang Z."/>
            <person name="Xia Z."/>
            <person name="Xiao L."/>
            <person name="Anderson O.D."/>
            <person name="Ouyang S."/>
            <person name="Liang Y."/>
            <person name="Zimin A.V."/>
            <person name="Pertea G."/>
            <person name="Qi P."/>
            <person name="Bennetzen J.L."/>
            <person name="Dai X."/>
            <person name="Dawson M.W."/>
            <person name="Muller H.G."/>
            <person name="Kugler K."/>
            <person name="Rivarola-Duarte L."/>
            <person name="Spannagl M."/>
            <person name="Mayer K.F.X."/>
            <person name="Lu F.H."/>
            <person name="Bevan M.W."/>
            <person name="Leroy P."/>
            <person name="Li P."/>
            <person name="You F.M."/>
            <person name="Sun Q."/>
            <person name="Liu Z."/>
            <person name="Lyons E."/>
            <person name="Wicker T."/>
            <person name="Salzberg S.L."/>
            <person name="Devos K.M."/>
            <person name="Dvorak J."/>
        </authorList>
    </citation>
    <scope>NUCLEOTIDE SEQUENCE [LARGE SCALE GENOMIC DNA]</scope>
    <source>
        <strain evidence="1">cv. AL8/78</strain>
    </source>
</reference>